<accession>A0A4Y2R822</accession>
<dbReference type="EMBL" id="BGPR01016093">
    <property type="protein sequence ID" value="GBN71811.1"/>
    <property type="molecule type" value="Genomic_DNA"/>
</dbReference>
<protein>
    <submittedName>
        <fullName evidence="1">Uncharacterized protein</fullName>
    </submittedName>
</protein>
<sequence>MKDWGRGGIVVRFRPQGWRVSGTKSDSTEDTACMWARCKLKLMSWVKRPPSGVVRKFGEGVHFMSRPRHLTAVQNDEVRPQIALVLLQNGMLI</sequence>
<evidence type="ECO:0000313" key="1">
    <source>
        <dbReference type="EMBL" id="GBN71811.1"/>
    </source>
</evidence>
<organism evidence="1 2">
    <name type="scientific">Araneus ventricosus</name>
    <name type="common">Orbweaver spider</name>
    <name type="synonym">Epeira ventricosa</name>
    <dbReference type="NCBI Taxonomy" id="182803"/>
    <lineage>
        <taxon>Eukaryota</taxon>
        <taxon>Metazoa</taxon>
        <taxon>Ecdysozoa</taxon>
        <taxon>Arthropoda</taxon>
        <taxon>Chelicerata</taxon>
        <taxon>Arachnida</taxon>
        <taxon>Araneae</taxon>
        <taxon>Araneomorphae</taxon>
        <taxon>Entelegynae</taxon>
        <taxon>Araneoidea</taxon>
        <taxon>Araneidae</taxon>
        <taxon>Araneus</taxon>
    </lineage>
</organism>
<gene>
    <name evidence="1" type="ORF">AVEN_243870_1</name>
</gene>
<reference evidence="1 2" key="1">
    <citation type="journal article" date="2019" name="Sci. Rep.">
        <title>Orb-weaving spider Araneus ventricosus genome elucidates the spidroin gene catalogue.</title>
        <authorList>
            <person name="Kono N."/>
            <person name="Nakamura H."/>
            <person name="Ohtoshi R."/>
            <person name="Moran D.A.P."/>
            <person name="Shinohara A."/>
            <person name="Yoshida Y."/>
            <person name="Fujiwara M."/>
            <person name="Mori M."/>
            <person name="Tomita M."/>
            <person name="Arakawa K."/>
        </authorList>
    </citation>
    <scope>NUCLEOTIDE SEQUENCE [LARGE SCALE GENOMIC DNA]</scope>
</reference>
<keyword evidence="2" id="KW-1185">Reference proteome</keyword>
<evidence type="ECO:0000313" key="2">
    <source>
        <dbReference type="Proteomes" id="UP000499080"/>
    </source>
</evidence>
<name>A0A4Y2R822_ARAVE</name>
<dbReference type="AlphaFoldDB" id="A0A4Y2R822"/>
<dbReference type="Proteomes" id="UP000499080">
    <property type="component" value="Unassembled WGS sequence"/>
</dbReference>
<proteinExistence type="predicted"/>
<comment type="caution">
    <text evidence="1">The sequence shown here is derived from an EMBL/GenBank/DDBJ whole genome shotgun (WGS) entry which is preliminary data.</text>
</comment>